<feature type="transmembrane region" description="Helical" evidence="2">
    <location>
        <begin position="171"/>
        <end position="192"/>
    </location>
</feature>
<keyword evidence="2" id="KW-0812">Transmembrane</keyword>
<feature type="region of interest" description="Disordered" evidence="1">
    <location>
        <begin position="119"/>
        <end position="162"/>
    </location>
</feature>
<feature type="compositionally biased region" description="Polar residues" evidence="1">
    <location>
        <begin position="140"/>
        <end position="150"/>
    </location>
</feature>
<organism evidence="4">
    <name type="scientific">Amphimedon queenslandica</name>
    <name type="common">Sponge</name>
    <dbReference type="NCBI Taxonomy" id="400682"/>
    <lineage>
        <taxon>Eukaryota</taxon>
        <taxon>Metazoa</taxon>
        <taxon>Porifera</taxon>
        <taxon>Demospongiae</taxon>
        <taxon>Heteroscleromorpha</taxon>
        <taxon>Haplosclerida</taxon>
        <taxon>Niphatidae</taxon>
        <taxon>Amphimedon</taxon>
    </lineage>
</organism>
<evidence type="ECO:0000256" key="3">
    <source>
        <dbReference type="SAM" id="SignalP"/>
    </source>
</evidence>
<reference evidence="4" key="1">
    <citation type="submission" date="2017-05" db="UniProtKB">
        <authorList>
            <consortium name="EnsemblMetazoa"/>
        </authorList>
    </citation>
    <scope>IDENTIFICATION</scope>
</reference>
<dbReference type="InParanoid" id="A0A1X7UHF5"/>
<feature type="chain" id="PRO_5012168763" evidence="3">
    <location>
        <begin position="30"/>
        <end position="215"/>
    </location>
</feature>
<dbReference type="EnsemblMetazoa" id="Aqu2.1.27085_001">
    <property type="protein sequence ID" value="Aqu2.1.27085_001"/>
    <property type="gene ID" value="Aqu2.1.27085"/>
</dbReference>
<feature type="signal peptide" evidence="3">
    <location>
        <begin position="1"/>
        <end position="29"/>
    </location>
</feature>
<proteinExistence type="predicted"/>
<evidence type="ECO:0000256" key="1">
    <source>
        <dbReference type="SAM" id="MobiDB-lite"/>
    </source>
</evidence>
<dbReference type="AlphaFoldDB" id="A0A1X7UHF5"/>
<name>A0A1X7UHF5_AMPQE</name>
<protein>
    <submittedName>
        <fullName evidence="4">Uncharacterized protein</fullName>
    </submittedName>
</protein>
<accession>A0A1X7UHF5</accession>
<evidence type="ECO:0000313" key="4">
    <source>
        <dbReference type="EnsemblMetazoa" id="Aqu2.1.27085_001"/>
    </source>
</evidence>
<evidence type="ECO:0000256" key="2">
    <source>
        <dbReference type="SAM" id="Phobius"/>
    </source>
</evidence>
<keyword evidence="2" id="KW-0472">Membrane</keyword>
<keyword evidence="3" id="KW-0732">Signal</keyword>
<keyword evidence="2" id="KW-1133">Transmembrane helix</keyword>
<sequence>MSYSRRSIISCLLVESLLILILKLELASSLSCPSFNAEGDVNICTRPNSTDCQIKIRFNVTIDRWILVSGDCAVNCQNYTYTTFGTTFKVGCCPKVEGKVHCPLDGRVFGDGIKPLLPHRPDPTPSVAPSPSSTAMDASRTGSIHPNPTITHVDGDDPTTDPNNPDIITNYVYPAGICLEIAIFAVTLIVLIREGYKFCQNRIRERAAADRNLQH</sequence>